<dbReference type="SUPFAM" id="SSF56300">
    <property type="entry name" value="Metallo-dependent phosphatases"/>
    <property type="match status" value="1"/>
</dbReference>
<dbReference type="InterPro" id="IPR051158">
    <property type="entry name" value="Metallophosphoesterase_sf"/>
</dbReference>
<sequence>MTLVTWILAGVIIFLLAWEAFFILPTKWLKVERVDWEGKTNKKILQISDLHIRHMRISLANIKALIHAEQPDYIFLTGDYIDQSEKEFETLKPFLQLIQHTGIETYAVLGNHDRNIDDVEGLEDLIKQYGIHLLKNEFVEKDDVVIVGVDDHAQGYHDPEKSFSFLGDDKKDVLVLTHDPDVLLEVKHPFTMLVCGHLHGKQVNIPYFFKIKNMGQLAKQGIYKGKHDHEHGSFYISKGVGQSRWNIRFFVRSEVTVHSLRSIKKHS</sequence>
<dbReference type="RefSeq" id="WP_052115088.1">
    <property type="nucleotide sequence ID" value="NZ_AVBG01000011.1"/>
</dbReference>
<dbReference type="STRING" id="1385513.N780_04245"/>
<keyword evidence="1" id="KW-0812">Transmembrane</keyword>
<dbReference type="Pfam" id="PF00149">
    <property type="entry name" value="Metallophos"/>
    <property type="match status" value="1"/>
</dbReference>
<reference evidence="3 4" key="1">
    <citation type="submission" date="2013-08" db="EMBL/GenBank/DDBJ databases">
        <title>Genome of Pontibacillus chungwhensis.</title>
        <authorList>
            <person name="Wang Q."/>
            <person name="Wang G."/>
        </authorList>
    </citation>
    <scope>NUCLEOTIDE SEQUENCE [LARGE SCALE GENOMIC DNA]</scope>
    <source>
        <strain evidence="3 4">BH030062</strain>
    </source>
</reference>
<protein>
    <submittedName>
        <fullName evidence="3">Metallophosphoesterase</fullName>
    </submittedName>
</protein>
<dbReference type="eggNOG" id="COG1408">
    <property type="taxonomic scope" value="Bacteria"/>
</dbReference>
<proteinExistence type="predicted"/>
<dbReference type="GO" id="GO:0016787">
    <property type="term" value="F:hydrolase activity"/>
    <property type="evidence" value="ECO:0007669"/>
    <property type="project" value="InterPro"/>
</dbReference>
<evidence type="ECO:0000256" key="1">
    <source>
        <dbReference type="SAM" id="Phobius"/>
    </source>
</evidence>
<evidence type="ECO:0000313" key="4">
    <source>
        <dbReference type="Proteomes" id="UP000030153"/>
    </source>
</evidence>
<feature type="transmembrane region" description="Helical" evidence="1">
    <location>
        <begin position="6"/>
        <end position="24"/>
    </location>
</feature>
<feature type="domain" description="Calcineurin-like phosphoesterase" evidence="2">
    <location>
        <begin position="43"/>
        <end position="200"/>
    </location>
</feature>
<comment type="caution">
    <text evidence="3">The sequence shown here is derived from an EMBL/GenBank/DDBJ whole genome shotgun (WGS) entry which is preliminary data.</text>
</comment>
<dbReference type="Gene3D" id="3.60.21.10">
    <property type="match status" value="1"/>
</dbReference>
<dbReference type="InterPro" id="IPR004843">
    <property type="entry name" value="Calcineurin-like_PHP"/>
</dbReference>
<evidence type="ECO:0000259" key="2">
    <source>
        <dbReference type="Pfam" id="PF00149"/>
    </source>
</evidence>
<evidence type="ECO:0000313" key="3">
    <source>
        <dbReference type="EMBL" id="KGP90604.1"/>
    </source>
</evidence>
<dbReference type="Proteomes" id="UP000030153">
    <property type="component" value="Unassembled WGS sequence"/>
</dbReference>
<keyword evidence="1" id="KW-1133">Transmembrane helix</keyword>
<dbReference type="AlphaFoldDB" id="A0A0A2URN4"/>
<dbReference type="EMBL" id="AVBG01000011">
    <property type="protein sequence ID" value="KGP90604.1"/>
    <property type="molecule type" value="Genomic_DNA"/>
</dbReference>
<dbReference type="PANTHER" id="PTHR31302:SF0">
    <property type="entry name" value="TRANSMEMBRANE PROTEIN WITH METALLOPHOSPHOESTERASE DOMAIN"/>
    <property type="match status" value="1"/>
</dbReference>
<dbReference type="InterPro" id="IPR029052">
    <property type="entry name" value="Metallo-depent_PP-like"/>
</dbReference>
<organism evidence="3 4">
    <name type="scientific">Pontibacillus chungwhensis BH030062</name>
    <dbReference type="NCBI Taxonomy" id="1385513"/>
    <lineage>
        <taxon>Bacteria</taxon>
        <taxon>Bacillati</taxon>
        <taxon>Bacillota</taxon>
        <taxon>Bacilli</taxon>
        <taxon>Bacillales</taxon>
        <taxon>Bacillaceae</taxon>
        <taxon>Pontibacillus</taxon>
    </lineage>
</organism>
<keyword evidence="1" id="KW-0472">Membrane</keyword>
<accession>A0A0A2URN4</accession>
<dbReference type="PANTHER" id="PTHR31302">
    <property type="entry name" value="TRANSMEMBRANE PROTEIN WITH METALLOPHOSPHOESTERASE DOMAIN-RELATED"/>
    <property type="match status" value="1"/>
</dbReference>
<dbReference type="OrthoDB" id="9780884at2"/>
<keyword evidence="4" id="KW-1185">Reference proteome</keyword>
<gene>
    <name evidence="3" type="ORF">N780_04245</name>
</gene>
<name>A0A0A2URN4_9BACI</name>